<dbReference type="InterPro" id="IPR003593">
    <property type="entry name" value="AAA+_ATPase"/>
</dbReference>
<dbReference type="Pfam" id="PF00005">
    <property type="entry name" value="ABC_tran"/>
    <property type="match status" value="1"/>
</dbReference>
<evidence type="ECO:0000313" key="6">
    <source>
        <dbReference type="EMBL" id="AGW12337.1"/>
    </source>
</evidence>
<dbReference type="InterPro" id="IPR015856">
    <property type="entry name" value="ABC_transpr_CbiO/EcfA_su"/>
</dbReference>
<sequence length="238" mass="25050">MISAANLEFAYADAPPALQDLTFALTAGSITCLAGRNGSGKSTLLGLMAGLYPPTRGVLHLAGHQSPGDERALRSRARLVLQEADLQCLGATVGEDLLLGTDDLAAARTLAARMGLAALWDAPIHTLSHGQKRKCAIAAALLATPDVLLLDEPLSGLDHPAVLELRAIIQENQTAGMTQVISTHDLEPVLDLCDHVLALEAGRLVCFDTPAAALPRLAAMGLRPPCSWRFAGRVEPYV</sequence>
<dbReference type="SMART" id="SM00382">
    <property type="entry name" value="AAA"/>
    <property type="match status" value="1"/>
</dbReference>
<dbReference type="GO" id="GO:0042626">
    <property type="term" value="F:ATPase-coupled transmembrane transporter activity"/>
    <property type="evidence" value="ECO:0007669"/>
    <property type="project" value="TreeGrafter"/>
</dbReference>
<dbReference type="KEGG" id="dgg:DGI_0420"/>
<dbReference type="eggNOG" id="COG1122">
    <property type="taxonomic scope" value="Bacteria"/>
</dbReference>
<keyword evidence="3" id="KW-0547">Nucleotide-binding</keyword>
<reference evidence="6 7" key="1">
    <citation type="journal article" date="2013" name="J. Bacteriol.">
        <title>Roles of HynAB and Ech, the only two hydrogenases found in the model sulfate reducer Desulfovibrio gigas.</title>
        <authorList>
            <person name="Morais-Silva F.O."/>
            <person name="Santos C.I."/>
            <person name="Rodrigues R."/>
            <person name="Pereira I.A."/>
            <person name="Rodrigues-Pousada C."/>
        </authorList>
    </citation>
    <scope>NUCLEOTIDE SEQUENCE [LARGE SCALE GENOMIC DNA]</scope>
    <source>
        <strain evidence="7">ATCC 19364 / DSM 1382 / NCIMB 9332 / VKM B-1759</strain>
    </source>
</reference>
<keyword evidence="7" id="KW-1185">Reference proteome</keyword>
<reference evidence="7" key="2">
    <citation type="submission" date="2013-07" db="EMBL/GenBank/DDBJ databases">
        <authorList>
            <person name="Morais-Silva F.O."/>
            <person name="Rezende A.M."/>
            <person name="Pimentel C."/>
            <person name="Resende D.M."/>
            <person name="Santos C.I."/>
            <person name="Clemente C."/>
            <person name="de Oliveira L.M."/>
            <person name="da Silva S.M."/>
            <person name="Costa D.A."/>
            <person name="Varela-Raposo A."/>
            <person name="Horacio E.C.A."/>
            <person name="Matos M."/>
            <person name="Flores O."/>
            <person name="Ruiz J.C."/>
            <person name="Rodrigues-Pousada C."/>
        </authorList>
    </citation>
    <scope>NUCLEOTIDE SEQUENCE [LARGE SCALE GENOMIC DNA]</scope>
    <source>
        <strain evidence="7">ATCC 19364 / DSM 1382 / NCIMB 9332 / VKM B-1759</strain>
    </source>
</reference>
<organism evidence="6 7">
    <name type="scientific">Megalodesulfovibrio gigas (strain ATCC 19364 / DSM 1382 / NCIMB 9332 / VKM B-1759)</name>
    <name type="common">Desulfovibrio gigas</name>
    <dbReference type="NCBI Taxonomy" id="1121448"/>
    <lineage>
        <taxon>Bacteria</taxon>
        <taxon>Pseudomonadati</taxon>
        <taxon>Thermodesulfobacteriota</taxon>
        <taxon>Desulfovibrionia</taxon>
        <taxon>Desulfovibrionales</taxon>
        <taxon>Desulfovibrionaceae</taxon>
        <taxon>Megalodesulfovibrio</taxon>
    </lineage>
</organism>
<evidence type="ECO:0000313" key="7">
    <source>
        <dbReference type="Proteomes" id="UP000016587"/>
    </source>
</evidence>
<name>T2G8U9_MEGG1</name>
<dbReference type="HOGENOM" id="CLU_000604_1_2_7"/>
<dbReference type="GO" id="GO:0005524">
    <property type="term" value="F:ATP binding"/>
    <property type="evidence" value="ECO:0007669"/>
    <property type="project" value="UniProtKB-KW"/>
</dbReference>
<dbReference type="Proteomes" id="UP000016587">
    <property type="component" value="Chromosome"/>
</dbReference>
<dbReference type="CDD" id="cd03225">
    <property type="entry name" value="ABC_cobalt_CbiO_domain1"/>
    <property type="match status" value="1"/>
</dbReference>
<gene>
    <name evidence="6" type="ORF">DGI_0420</name>
</gene>
<evidence type="ECO:0000259" key="5">
    <source>
        <dbReference type="PROSITE" id="PS50893"/>
    </source>
</evidence>
<dbReference type="PANTHER" id="PTHR43553:SF24">
    <property type="entry name" value="ENERGY-COUPLING FACTOR TRANSPORTER ATP-BINDING PROTEIN ECFA1"/>
    <property type="match status" value="1"/>
</dbReference>
<evidence type="ECO:0000256" key="2">
    <source>
        <dbReference type="ARBA" id="ARBA00022448"/>
    </source>
</evidence>
<dbReference type="PROSITE" id="PS50893">
    <property type="entry name" value="ABC_TRANSPORTER_2"/>
    <property type="match status" value="1"/>
</dbReference>
<dbReference type="OrthoDB" id="9809450at2"/>
<keyword evidence="4" id="KW-0067">ATP-binding</keyword>
<dbReference type="AlphaFoldDB" id="T2G8U9"/>
<dbReference type="PATRIC" id="fig|1121448.10.peg.418"/>
<evidence type="ECO:0000256" key="3">
    <source>
        <dbReference type="ARBA" id="ARBA00022741"/>
    </source>
</evidence>
<evidence type="ECO:0000256" key="4">
    <source>
        <dbReference type="ARBA" id="ARBA00022840"/>
    </source>
</evidence>
<dbReference type="Gene3D" id="3.40.50.300">
    <property type="entry name" value="P-loop containing nucleotide triphosphate hydrolases"/>
    <property type="match status" value="1"/>
</dbReference>
<keyword evidence="2" id="KW-0813">Transport</keyword>
<dbReference type="RefSeq" id="WP_021758962.1">
    <property type="nucleotide sequence ID" value="NC_022444.1"/>
</dbReference>
<dbReference type="GO" id="GO:0016887">
    <property type="term" value="F:ATP hydrolysis activity"/>
    <property type="evidence" value="ECO:0007669"/>
    <property type="project" value="InterPro"/>
</dbReference>
<comment type="similarity">
    <text evidence="1">Belongs to the ABC transporter superfamily.</text>
</comment>
<dbReference type="InterPro" id="IPR050095">
    <property type="entry name" value="ECF_ABC_transporter_ATP-bd"/>
</dbReference>
<dbReference type="EMBL" id="CP006585">
    <property type="protein sequence ID" value="AGW12337.1"/>
    <property type="molecule type" value="Genomic_DNA"/>
</dbReference>
<dbReference type="STRING" id="1121448.DGI_0420"/>
<accession>T2G8U9</accession>
<dbReference type="InterPro" id="IPR003439">
    <property type="entry name" value="ABC_transporter-like_ATP-bd"/>
</dbReference>
<evidence type="ECO:0000256" key="1">
    <source>
        <dbReference type="ARBA" id="ARBA00005417"/>
    </source>
</evidence>
<dbReference type="PANTHER" id="PTHR43553">
    <property type="entry name" value="HEAVY METAL TRANSPORTER"/>
    <property type="match status" value="1"/>
</dbReference>
<dbReference type="SUPFAM" id="SSF52540">
    <property type="entry name" value="P-loop containing nucleoside triphosphate hydrolases"/>
    <property type="match status" value="1"/>
</dbReference>
<feature type="domain" description="ABC transporter" evidence="5">
    <location>
        <begin position="2"/>
        <end position="226"/>
    </location>
</feature>
<protein>
    <submittedName>
        <fullName evidence="6">Putative ABC transporter-like protein</fullName>
    </submittedName>
</protein>
<dbReference type="InterPro" id="IPR027417">
    <property type="entry name" value="P-loop_NTPase"/>
</dbReference>
<proteinExistence type="inferred from homology"/>
<dbReference type="GO" id="GO:0043190">
    <property type="term" value="C:ATP-binding cassette (ABC) transporter complex"/>
    <property type="evidence" value="ECO:0007669"/>
    <property type="project" value="TreeGrafter"/>
</dbReference>